<keyword evidence="2" id="KW-0812">Transmembrane</keyword>
<feature type="transmembrane region" description="Helical" evidence="2">
    <location>
        <begin position="69"/>
        <end position="86"/>
    </location>
</feature>
<feature type="region of interest" description="Disordered" evidence="1">
    <location>
        <begin position="1"/>
        <end position="48"/>
    </location>
</feature>
<name>A0A6I9RM47_ELAGV</name>
<dbReference type="RefSeq" id="XP_073116728.1">
    <property type="nucleotide sequence ID" value="XM_073260627.1"/>
</dbReference>
<gene>
    <name evidence="4" type="primary">LOC105047835</name>
</gene>
<feature type="transmembrane region" description="Helical" evidence="2">
    <location>
        <begin position="140"/>
        <end position="164"/>
    </location>
</feature>
<dbReference type="GeneID" id="105047835"/>
<keyword evidence="3" id="KW-1185">Reference proteome</keyword>
<evidence type="ECO:0000313" key="4">
    <source>
        <dbReference type="RefSeq" id="XP_010925236.1"/>
    </source>
</evidence>
<reference evidence="4" key="1">
    <citation type="submission" date="2025-08" db="UniProtKB">
        <authorList>
            <consortium name="RefSeq"/>
        </authorList>
    </citation>
    <scope>IDENTIFICATION</scope>
</reference>
<dbReference type="Proteomes" id="UP000504607">
    <property type="component" value="Chromosome 7"/>
</dbReference>
<dbReference type="OrthoDB" id="58903at2759"/>
<evidence type="ECO:0000256" key="1">
    <source>
        <dbReference type="SAM" id="MobiDB-lite"/>
    </source>
</evidence>
<evidence type="ECO:0000313" key="3">
    <source>
        <dbReference type="Proteomes" id="UP000504607"/>
    </source>
</evidence>
<dbReference type="PANTHER" id="PTHR31134:SF1">
    <property type="entry name" value="TRANSMEMBRANE PROTEIN 128"/>
    <property type="match status" value="1"/>
</dbReference>
<dbReference type="RefSeq" id="XP_073116725.1">
    <property type="nucleotide sequence ID" value="XM_073260624.1"/>
</dbReference>
<dbReference type="InterPro" id="IPR033579">
    <property type="entry name" value="TMEM128"/>
</dbReference>
<organism evidence="3 4">
    <name type="scientific">Elaeis guineensis var. tenera</name>
    <name type="common">Oil palm</name>
    <dbReference type="NCBI Taxonomy" id="51953"/>
    <lineage>
        <taxon>Eukaryota</taxon>
        <taxon>Viridiplantae</taxon>
        <taxon>Streptophyta</taxon>
        <taxon>Embryophyta</taxon>
        <taxon>Tracheophyta</taxon>
        <taxon>Spermatophyta</taxon>
        <taxon>Magnoliopsida</taxon>
        <taxon>Liliopsida</taxon>
        <taxon>Arecaceae</taxon>
        <taxon>Arecoideae</taxon>
        <taxon>Cocoseae</taxon>
        <taxon>Elaeidinae</taxon>
        <taxon>Elaeis</taxon>
    </lineage>
</organism>
<dbReference type="RefSeq" id="XP_073116726.1">
    <property type="nucleotide sequence ID" value="XM_073260625.1"/>
</dbReference>
<dbReference type="AlphaFoldDB" id="A0A6I9RM47"/>
<proteinExistence type="predicted"/>
<accession>A0A6I9RM47</accession>
<feature type="transmembrane region" description="Helical" evidence="2">
    <location>
        <begin position="106"/>
        <end position="128"/>
    </location>
</feature>
<dbReference type="KEGG" id="egu:105047835"/>
<feature type="transmembrane region" description="Helical" evidence="2">
    <location>
        <begin position="170"/>
        <end position="191"/>
    </location>
</feature>
<dbReference type="Pfam" id="PF20479">
    <property type="entry name" value="TMEM128"/>
    <property type="match status" value="1"/>
</dbReference>
<dbReference type="RefSeq" id="XP_073116727.1">
    <property type="nucleotide sequence ID" value="XM_073260626.1"/>
</dbReference>
<evidence type="ECO:0000256" key="2">
    <source>
        <dbReference type="SAM" id="Phobius"/>
    </source>
</evidence>
<dbReference type="PANTHER" id="PTHR31134">
    <property type="entry name" value="TRANSMEMBRANE PROTEIN 128"/>
    <property type="match status" value="1"/>
</dbReference>
<keyword evidence="2" id="KW-0472">Membrane</keyword>
<keyword evidence="2" id="KW-1133">Transmembrane helix</keyword>
<protein>
    <submittedName>
        <fullName evidence="4">Uncharacterized protein LOC105047835 isoform X1</fullName>
    </submittedName>
</protein>
<sequence length="204" mass="23051">MSGSTPVAGGYVRQRHNQGYFSSADDLERQRNSGGYSSTGDDDIEDDACSRPPTYSIPALRRAQTWKQVVETVIWLVFAVFIIYYGDRRSNLISILFWDGRIKRTTLYFGLVGVASDLGLILYSTFFLCGPQKLYEKNEALLSIAPYIIMLGFLSFCLLSFALWPIWSFLSIPLLFTLFMAVMVMPPYLLIGPLRPPEFAARAE</sequence>
<dbReference type="RefSeq" id="XP_010925236.1">
    <property type="nucleotide sequence ID" value="XM_010926934.3"/>
</dbReference>
<dbReference type="InParanoid" id="A0A6I9RM47"/>